<evidence type="ECO:0000256" key="3">
    <source>
        <dbReference type="ARBA" id="ARBA00022705"/>
    </source>
</evidence>
<keyword evidence="7 9" id="KW-0234">DNA repair</keyword>
<protein>
    <recommendedName>
        <fullName evidence="9">FACT complex subunit SSRP1</fullName>
    </recommendedName>
</protein>
<dbReference type="Gene3D" id="2.30.29.30">
    <property type="entry name" value="Pleckstrin-homology domain (PH domain)/Phosphotyrosine-binding domain (PTB)"/>
    <property type="match status" value="2"/>
</dbReference>
<dbReference type="CDD" id="cd13231">
    <property type="entry name" value="PH2_SSRP1-like"/>
    <property type="match status" value="1"/>
</dbReference>
<dbReference type="Gene3D" id="2.30.29.150">
    <property type="match status" value="1"/>
</dbReference>
<dbReference type="EMBL" id="HBGH01008145">
    <property type="protein sequence ID" value="CAD9232373.1"/>
    <property type="molecule type" value="Transcribed_RNA"/>
</dbReference>
<dbReference type="SMART" id="SM01287">
    <property type="entry name" value="Rtt106"/>
    <property type="match status" value="1"/>
</dbReference>
<evidence type="ECO:0000256" key="8">
    <source>
        <dbReference type="ARBA" id="ARBA00023242"/>
    </source>
</evidence>
<comment type="subcellular location">
    <subcellularLocation>
        <location evidence="9">Nucleus</location>
    </subcellularLocation>
    <subcellularLocation>
        <location evidence="9">Chromosome</location>
    </subcellularLocation>
</comment>
<keyword evidence="2 9" id="KW-0158">Chromosome</keyword>
<dbReference type="PANTHER" id="PTHR45849:SF1">
    <property type="entry name" value="FACT COMPLEX SUBUNIT SSRP1"/>
    <property type="match status" value="1"/>
</dbReference>
<dbReference type="InterPro" id="IPR050454">
    <property type="entry name" value="RTT106/SSRP1_HistChap/FACT"/>
</dbReference>
<evidence type="ECO:0000313" key="12">
    <source>
        <dbReference type="EMBL" id="CAD9232373.1"/>
    </source>
</evidence>
<feature type="region of interest" description="Disordered" evidence="10">
    <location>
        <begin position="431"/>
        <end position="512"/>
    </location>
</feature>
<dbReference type="Pfam" id="PF08512">
    <property type="entry name" value="Rttp106-like_middle"/>
    <property type="match status" value="1"/>
</dbReference>
<dbReference type="InterPro" id="IPR048993">
    <property type="entry name" value="SSRP1-like_PH1"/>
</dbReference>
<accession>A0A7S1TCE2</accession>
<evidence type="ECO:0000256" key="10">
    <source>
        <dbReference type="SAM" id="MobiDB-lite"/>
    </source>
</evidence>
<evidence type="ECO:0000256" key="5">
    <source>
        <dbReference type="ARBA" id="ARBA00023015"/>
    </source>
</evidence>
<evidence type="ECO:0000256" key="9">
    <source>
        <dbReference type="RuleBase" id="RU364013"/>
    </source>
</evidence>
<dbReference type="InterPro" id="IPR011993">
    <property type="entry name" value="PH-like_dom_sf"/>
</dbReference>
<evidence type="ECO:0000256" key="4">
    <source>
        <dbReference type="ARBA" id="ARBA00022763"/>
    </source>
</evidence>
<feature type="compositionally biased region" description="Acidic residues" evidence="10">
    <location>
        <begin position="450"/>
        <end position="462"/>
    </location>
</feature>
<gene>
    <name evidence="12" type="ORF">CCAE0312_LOCUS4455</name>
</gene>
<comment type="similarity">
    <text evidence="1 9">Belongs to the SSRP1 family.</text>
</comment>
<dbReference type="PRINTS" id="PR00887">
    <property type="entry name" value="SSRCOGNITION"/>
</dbReference>
<comment type="function">
    <text evidence="9">Component of the FACT complex, a general chromatin factor that acts to reorganize nucleosomes. The FACT complex is involved in multiple processes that require DNA as a template such as mRNA elongation, DNA replication and DNA repair. During transcription elongation the FACT complex acts as a histone chaperone that both destabilizes and restores nucleosomal structure. It facilitates the passage of RNA polymerase II and transcription by promoting the dissociation of one histone H2A-H2B dimer from the nucleosome, then subsequently promotes the reestablishment of the nucleosome following the passage of RNA polymerase II.</text>
</comment>
<keyword evidence="6 9" id="KW-0804">Transcription</keyword>
<feature type="domain" description="Histone chaperone RTT106/FACT complex subunit SPT16-like middle" evidence="11">
    <location>
        <begin position="346"/>
        <end position="435"/>
    </location>
</feature>
<dbReference type="AlphaFoldDB" id="A0A7S1TCE2"/>
<dbReference type="GO" id="GO:0003677">
    <property type="term" value="F:DNA binding"/>
    <property type="evidence" value="ECO:0007669"/>
    <property type="project" value="InterPro"/>
</dbReference>
<dbReference type="Pfam" id="PF03531">
    <property type="entry name" value="SSrecog"/>
    <property type="match status" value="1"/>
</dbReference>
<evidence type="ECO:0000259" key="11">
    <source>
        <dbReference type="SMART" id="SM01287"/>
    </source>
</evidence>
<reference evidence="12" key="1">
    <citation type="submission" date="2021-01" db="EMBL/GenBank/DDBJ databases">
        <authorList>
            <person name="Corre E."/>
            <person name="Pelletier E."/>
            <person name="Niang G."/>
            <person name="Scheremetjew M."/>
            <person name="Finn R."/>
            <person name="Kale V."/>
            <person name="Holt S."/>
            <person name="Cochrane G."/>
            <person name="Meng A."/>
            <person name="Brown T."/>
            <person name="Cohen L."/>
        </authorList>
    </citation>
    <scope>NUCLEOTIDE SEQUENCE</scope>
    <source>
        <strain evidence="12">SAG 36.94</strain>
    </source>
</reference>
<dbReference type="GO" id="GO:0035101">
    <property type="term" value="C:FACT complex"/>
    <property type="evidence" value="ECO:0007669"/>
    <property type="project" value="TreeGrafter"/>
</dbReference>
<dbReference type="InterPro" id="IPR013719">
    <property type="entry name" value="RTT106/SPT16-like_middle_dom"/>
</dbReference>
<keyword evidence="5 9" id="KW-0805">Transcription regulation</keyword>
<dbReference type="GO" id="GO:0006260">
    <property type="term" value="P:DNA replication"/>
    <property type="evidence" value="ECO:0007669"/>
    <property type="project" value="UniProtKB-KW"/>
</dbReference>
<keyword evidence="4 9" id="KW-0227">DNA damage</keyword>
<feature type="compositionally biased region" description="Acidic residues" evidence="10">
    <location>
        <begin position="475"/>
        <end position="501"/>
    </location>
</feature>
<evidence type="ECO:0000256" key="1">
    <source>
        <dbReference type="ARBA" id="ARBA00010060"/>
    </source>
</evidence>
<dbReference type="InterPro" id="IPR024954">
    <property type="entry name" value="SSRP1_DD"/>
</dbReference>
<dbReference type="PANTHER" id="PTHR45849">
    <property type="entry name" value="FACT COMPLEX SUBUNIT SSRP1"/>
    <property type="match status" value="1"/>
</dbReference>
<dbReference type="Pfam" id="PF21103">
    <property type="entry name" value="PH1_SSRP1-like"/>
    <property type="match status" value="1"/>
</dbReference>
<dbReference type="SUPFAM" id="SSF50729">
    <property type="entry name" value="PH domain-like"/>
    <property type="match status" value="1"/>
</dbReference>
<name>A0A7S1TCE2_9RHOD</name>
<sequence>MGVQKFGGVLLAGQSSGTGTLMLGNTGLNWKSREGTRAVDVVKEEIGSLEWFRGMQGYLLRCKLRGGASVKFDGLKEVDFSTVRDFVAESWKGTGGDGGRGVELVMGKQLTSGWSWGRAQTVGAEMLMQEKEGNREMFEIPLGDVSQVSMPSRNEVALEFHVDDTMGPTDECLVEMRIAIPDIEEASKLYDGIKAKADTSAFAGESIASFDEVPVILPRGRYDVDLYPSHLKLHGKSADYKILYNSISRLFLLPKPDEVHVDFVMSLDPPIRQGNTMYPHLIFHFLNETAVETVLKLSESDLKTKYDDKIHKREEGELWKVFSKVTRTLTGKPLHVPKTFSSAHGQRAVRTALGANDGHIFLLESSFFFVVKPPTYIRFDDIEEIEFKRMDMEKRFDMAVTTLSGNTFLFSNIDKVEFDNIHKFLKSKKIPLSGTREGPDSRGPPTQLEVDMDEDSSEDEDFDPSKPQPKNARNEEDDDDGEPEPDDDELDAEMEEEVASEEELKPKKKKKK</sequence>
<dbReference type="InterPro" id="IPR038167">
    <property type="entry name" value="SSRP1_sf"/>
</dbReference>
<dbReference type="Gene3D" id="2.30.29.220">
    <property type="entry name" value="Structure-specific recognition protein (SSRP1)"/>
    <property type="match status" value="1"/>
</dbReference>
<organism evidence="12">
    <name type="scientific">Compsopogon caeruleus</name>
    <dbReference type="NCBI Taxonomy" id="31354"/>
    <lineage>
        <taxon>Eukaryota</taxon>
        <taxon>Rhodophyta</taxon>
        <taxon>Compsopogonophyceae</taxon>
        <taxon>Compsopogonales</taxon>
        <taxon>Compsopogonaceae</taxon>
        <taxon>Compsopogon</taxon>
    </lineage>
</organism>
<dbReference type="GO" id="GO:0042393">
    <property type="term" value="F:histone binding"/>
    <property type="evidence" value="ECO:0007669"/>
    <property type="project" value="TreeGrafter"/>
</dbReference>
<keyword evidence="8 9" id="KW-0539">Nucleus</keyword>
<evidence type="ECO:0000256" key="7">
    <source>
        <dbReference type="ARBA" id="ARBA00023204"/>
    </source>
</evidence>
<dbReference type="FunFam" id="2.30.29.150:FF:000001">
    <property type="entry name" value="Fact complex subunit ssrp1"/>
    <property type="match status" value="1"/>
</dbReference>
<dbReference type="GO" id="GO:0031491">
    <property type="term" value="F:nucleosome binding"/>
    <property type="evidence" value="ECO:0007669"/>
    <property type="project" value="TreeGrafter"/>
</dbReference>
<proteinExistence type="inferred from homology"/>
<dbReference type="Pfam" id="PF17292">
    <property type="entry name" value="POB3_N"/>
    <property type="match status" value="1"/>
</dbReference>
<dbReference type="InterPro" id="IPR000969">
    <property type="entry name" value="SSRP1/POB3"/>
</dbReference>
<dbReference type="InterPro" id="IPR035417">
    <property type="entry name" value="SSRP1/POB3_N"/>
</dbReference>
<dbReference type="CDD" id="cd13230">
    <property type="entry name" value="PH1_SSRP1-like"/>
    <property type="match status" value="1"/>
</dbReference>
<dbReference type="GO" id="GO:0006281">
    <property type="term" value="P:DNA repair"/>
    <property type="evidence" value="ECO:0007669"/>
    <property type="project" value="UniProtKB-KW"/>
</dbReference>
<evidence type="ECO:0000256" key="2">
    <source>
        <dbReference type="ARBA" id="ARBA00022454"/>
    </source>
</evidence>
<evidence type="ECO:0000256" key="6">
    <source>
        <dbReference type="ARBA" id="ARBA00023163"/>
    </source>
</evidence>
<keyword evidence="3 9" id="KW-0235">DNA replication</keyword>